<proteinExistence type="predicted"/>
<dbReference type="Proteomes" id="UP000008068">
    <property type="component" value="Unassembled WGS sequence"/>
</dbReference>
<feature type="compositionally biased region" description="Basic and acidic residues" evidence="2">
    <location>
        <begin position="10"/>
        <end position="29"/>
    </location>
</feature>
<evidence type="ECO:0000313" key="3">
    <source>
        <dbReference type="EMBL" id="EGT35902.1"/>
    </source>
</evidence>
<dbReference type="InParanoid" id="G0NQQ8"/>
<gene>
    <name evidence="3" type="ORF">CAEBREN_02699</name>
</gene>
<protein>
    <submittedName>
        <fullName evidence="3">Uncharacterized protein</fullName>
    </submittedName>
</protein>
<dbReference type="EMBL" id="GL379927">
    <property type="protein sequence ID" value="EGT35902.1"/>
    <property type="molecule type" value="Genomic_DNA"/>
</dbReference>
<keyword evidence="4" id="KW-1185">Reference proteome</keyword>
<evidence type="ECO:0000256" key="2">
    <source>
        <dbReference type="SAM" id="MobiDB-lite"/>
    </source>
</evidence>
<evidence type="ECO:0000256" key="1">
    <source>
        <dbReference type="SAM" id="Coils"/>
    </source>
</evidence>
<keyword evidence="1" id="KW-0175">Coiled coil</keyword>
<accession>G0NQQ8</accession>
<reference evidence="4" key="1">
    <citation type="submission" date="2011-07" db="EMBL/GenBank/DDBJ databases">
        <authorList>
            <consortium name="Caenorhabditis brenneri Sequencing and Analysis Consortium"/>
            <person name="Wilson R.K."/>
        </authorList>
    </citation>
    <scope>NUCLEOTIDE SEQUENCE [LARGE SCALE GENOMIC DNA]</scope>
    <source>
        <strain evidence="4">PB2801</strain>
    </source>
</reference>
<organism evidence="4">
    <name type="scientific">Caenorhabditis brenneri</name>
    <name type="common">Nematode worm</name>
    <dbReference type="NCBI Taxonomy" id="135651"/>
    <lineage>
        <taxon>Eukaryota</taxon>
        <taxon>Metazoa</taxon>
        <taxon>Ecdysozoa</taxon>
        <taxon>Nematoda</taxon>
        <taxon>Chromadorea</taxon>
        <taxon>Rhabditida</taxon>
        <taxon>Rhabditina</taxon>
        <taxon>Rhabditomorpha</taxon>
        <taxon>Rhabditoidea</taxon>
        <taxon>Rhabditidae</taxon>
        <taxon>Peloderinae</taxon>
        <taxon>Caenorhabditis</taxon>
    </lineage>
</organism>
<feature type="region of interest" description="Disordered" evidence="2">
    <location>
        <begin position="1"/>
        <end position="29"/>
    </location>
</feature>
<feature type="coiled-coil region" evidence="1">
    <location>
        <begin position="85"/>
        <end position="112"/>
    </location>
</feature>
<dbReference type="AlphaFoldDB" id="G0NQQ8"/>
<dbReference type="HOGENOM" id="CLU_2075207_0_0_1"/>
<name>G0NQQ8_CAEBE</name>
<sequence length="118" mass="13989">MKGPEGFLRISHEPTEQEGDTDRDWGFKENEGSVGYIPKGARMVQVYEEQFDVHGWLEMELSYEGHTTAIEKRNERFYEIKKNIYDEAKKRGEEKRLEKSEAEKQRKKIEKKKCCSIL</sequence>
<evidence type="ECO:0000313" key="4">
    <source>
        <dbReference type="Proteomes" id="UP000008068"/>
    </source>
</evidence>